<dbReference type="InterPro" id="IPR005344">
    <property type="entry name" value="TMEM33/Pom33"/>
</dbReference>
<evidence type="ECO:0000256" key="1">
    <source>
        <dbReference type="ARBA" id="ARBA00004141"/>
    </source>
</evidence>
<dbReference type="Pfam" id="PF03661">
    <property type="entry name" value="TMEM33_Pom33"/>
    <property type="match status" value="1"/>
</dbReference>
<sequence>MDGNAQPVTGLEGLKQHVKANRIDVALWCTRGLTLAFLFFYIIPIFGNPYNTYYKALAASAATSALRLHQRQPCFRLNMQFIASMLMEDSCHYLVYSMIFFYVAPFTCSVVLIPIFCFSLIHFASYSLRILDVLGPNSLWLARLLISLIELNARKILNLIAITEIMLMPFCVTLVFTGRASFLTPFMYHQFLVMRYKSQRNPSTRQKFAELRQSALFLANHQKTPAFLRQLIISGIDLVCWLGPTVV</sequence>
<dbReference type="GO" id="GO:0071786">
    <property type="term" value="P:endoplasmic reticulum tubular network organization"/>
    <property type="evidence" value="ECO:0007669"/>
    <property type="project" value="TreeGrafter"/>
</dbReference>
<reference evidence="6 7" key="1">
    <citation type="submission" date="2020-02" db="EMBL/GenBank/DDBJ databases">
        <authorList>
            <person name="Ferguson B K."/>
        </authorList>
    </citation>
    <scope>NUCLEOTIDE SEQUENCE [LARGE SCALE GENOMIC DNA]</scope>
</reference>
<dbReference type="GO" id="GO:0005783">
    <property type="term" value="C:endoplasmic reticulum"/>
    <property type="evidence" value="ECO:0007669"/>
    <property type="project" value="TreeGrafter"/>
</dbReference>
<accession>A0A6H5G011</accession>
<dbReference type="PANTHER" id="PTHR12703">
    <property type="entry name" value="TRANSMEMBRANE PROTEIN 33"/>
    <property type="match status" value="1"/>
</dbReference>
<proteinExistence type="inferred from homology"/>
<keyword evidence="5" id="KW-0472">Membrane</keyword>
<dbReference type="PANTHER" id="PTHR12703:SF4">
    <property type="entry name" value="TRANSMEMBRANE PROTEIN 33"/>
    <property type="match status" value="1"/>
</dbReference>
<gene>
    <name evidence="6" type="ORF">NTEN_LOCUS1678</name>
</gene>
<evidence type="ECO:0000256" key="3">
    <source>
        <dbReference type="ARBA" id="ARBA00022692"/>
    </source>
</evidence>
<evidence type="ECO:0000313" key="7">
    <source>
        <dbReference type="Proteomes" id="UP000479000"/>
    </source>
</evidence>
<keyword evidence="3" id="KW-0812">Transmembrane</keyword>
<dbReference type="EMBL" id="CADCXU010002730">
    <property type="protein sequence ID" value="CAA9994862.1"/>
    <property type="molecule type" value="Genomic_DNA"/>
</dbReference>
<dbReference type="OrthoDB" id="5581259at2759"/>
<evidence type="ECO:0000256" key="5">
    <source>
        <dbReference type="ARBA" id="ARBA00023136"/>
    </source>
</evidence>
<comment type="subcellular location">
    <subcellularLocation>
        <location evidence="1">Membrane</location>
        <topology evidence="1">Multi-pass membrane protein</topology>
    </subcellularLocation>
</comment>
<keyword evidence="4" id="KW-1133">Transmembrane helix</keyword>
<dbReference type="GO" id="GO:0016020">
    <property type="term" value="C:membrane"/>
    <property type="evidence" value="ECO:0007669"/>
    <property type="project" value="UniProtKB-SubCell"/>
</dbReference>
<protein>
    <submittedName>
        <fullName evidence="6">Uncharacterized protein</fullName>
    </submittedName>
</protein>
<evidence type="ECO:0000256" key="2">
    <source>
        <dbReference type="ARBA" id="ARBA00007322"/>
    </source>
</evidence>
<dbReference type="Proteomes" id="UP000479000">
    <property type="component" value="Unassembled WGS sequence"/>
</dbReference>
<dbReference type="InterPro" id="IPR051645">
    <property type="entry name" value="PER33/POM33_regulator"/>
</dbReference>
<dbReference type="AlphaFoldDB" id="A0A6H5G011"/>
<organism evidence="6 7">
    <name type="scientific">Nesidiocoris tenuis</name>
    <dbReference type="NCBI Taxonomy" id="355587"/>
    <lineage>
        <taxon>Eukaryota</taxon>
        <taxon>Metazoa</taxon>
        <taxon>Ecdysozoa</taxon>
        <taxon>Arthropoda</taxon>
        <taxon>Hexapoda</taxon>
        <taxon>Insecta</taxon>
        <taxon>Pterygota</taxon>
        <taxon>Neoptera</taxon>
        <taxon>Paraneoptera</taxon>
        <taxon>Hemiptera</taxon>
        <taxon>Heteroptera</taxon>
        <taxon>Panheteroptera</taxon>
        <taxon>Cimicomorpha</taxon>
        <taxon>Miridae</taxon>
        <taxon>Dicyphina</taxon>
        <taxon>Nesidiocoris</taxon>
    </lineage>
</organism>
<keyword evidence="7" id="KW-1185">Reference proteome</keyword>
<evidence type="ECO:0000313" key="6">
    <source>
        <dbReference type="EMBL" id="CAA9994862.1"/>
    </source>
</evidence>
<dbReference type="GO" id="GO:0061024">
    <property type="term" value="P:membrane organization"/>
    <property type="evidence" value="ECO:0007669"/>
    <property type="project" value="TreeGrafter"/>
</dbReference>
<comment type="similarity">
    <text evidence="2">Belongs to the PER33/POM33 family.</text>
</comment>
<name>A0A6H5G011_9HEMI</name>
<evidence type="ECO:0000256" key="4">
    <source>
        <dbReference type="ARBA" id="ARBA00022989"/>
    </source>
</evidence>